<reference evidence="2" key="1">
    <citation type="journal article" date="2023" name="Nat. Plants">
        <title>Single-cell RNA sequencing provides a high-resolution roadmap for understanding the multicellular compartmentation of specialized metabolism.</title>
        <authorList>
            <person name="Sun S."/>
            <person name="Shen X."/>
            <person name="Li Y."/>
            <person name="Li Y."/>
            <person name="Wang S."/>
            <person name="Li R."/>
            <person name="Zhang H."/>
            <person name="Shen G."/>
            <person name="Guo B."/>
            <person name="Wei J."/>
            <person name="Xu J."/>
            <person name="St-Pierre B."/>
            <person name="Chen S."/>
            <person name="Sun C."/>
        </authorList>
    </citation>
    <scope>NUCLEOTIDE SEQUENCE [LARGE SCALE GENOMIC DNA]</scope>
</reference>
<protein>
    <submittedName>
        <fullName evidence="1">Uncharacterized protein</fullName>
    </submittedName>
</protein>
<dbReference type="Proteomes" id="UP001060085">
    <property type="component" value="Linkage Group LG04"/>
</dbReference>
<accession>A0ACC0AYH5</accession>
<evidence type="ECO:0000313" key="2">
    <source>
        <dbReference type="Proteomes" id="UP001060085"/>
    </source>
</evidence>
<evidence type="ECO:0000313" key="1">
    <source>
        <dbReference type="EMBL" id="KAI5665905.1"/>
    </source>
</evidence>
<dbReference type="EMBL" id="CM044704">
    <property type="protein sequence ID" value="KAI5665905.1"/>
    <property type="molecule type" value="Genomic_DNA"/>
</dbReference>
<organism evidence="1 2">
    <name type="scientific">Catharanthus roseus</name>
    <name type="common">Madagascar periwinkle</name>
    <name type="synonym">Vinca rosea</name>
    <dbReference type="NCBI Taxonomy" id="4058"/>
    <lineage>
        <taxon>Eukaryota</taxon>
        <taxon>Viridiplantae</taxon>
        <taxon>Streptophyta</taxon>
        <taxon>Embryophyta</taxon>
        <taxon>Tracheophyta</taxon>
        <taxon>Spermatophyta</taxon>
        <taxon>Magnoliopsida</taxon>
        <taxon>eudicotyledons</taxon>
        <taxon>Gunneridae</taxon>
        <taxon>Pentapetalae</taxon>
        <taxon>asterids</taxon>
        <taxon>lamiids</taxon>
        <taxon>Gentianales</taxon>
        <taxon>Apocynaceae</taxon>
        <taxon>Rauvolfioideae</taxon>
        <taxon>Vinceae</taxon>
        <taxon>Catharanthinae</taxon>
        <taxon>Catharanthus</taxon>
    </lineage>
</organism>
<gene>
    <name evidence="1" type="ORF">M9H77_15758</name>
</gene>
<proteinExistence type="predicted"/>
<comment type="caution">
    <text evidence="1">The sequence shown here is derived from an EMBL/GenBank/DDBJ whole genome shotgun (WGS) entry which is preliminary data.</text>
</comment>
<name>A0ACC0AYH5_CATRO</name>
<keyword evidence="2" id="KW-1185">Reference proteome</keyword>
<sequence>MKKQTIHWWQNAFSFSSSSSSRSHSDDSLIGRRYPLKSHLFPSNRRASTRTSRQLTRSKKLRHLADNNVEFWPSPSSYEISTVRTSSAPASSSAPPSPLPLPIPELHVLLRHDTKLASQKSNPSNVPLPSPTAVHHNCRPSIGDEKEKEKNEALNADANIDGATSANVLGRLKTDDTRTTEHPGTRTCKKSPKILSVPERIPDNYGINLPSSAPDSPYSSPALSPPRRSIGDALSSPYTTPNFFQIWSAPEMPASDSRINPGISYQTSSETTAYSVDNSPLHSPRLSPLQNCRISNAPPSPCKLQAETPVARRDSNAQAIVHPLPLPPGAAMPSPSPLPHTPIAQLSVKADLMPIKSQWQKGKLIGRGTFGSVYVASNKETGALCAMKEVEILPDDPKSAECIKQLEQEIKVLSHLKHPNIVQYYGSEIVGDRFYIYLEYVHPGSINKFIHDHCGAITESVVRNFTRHILCGLAYLHSKKTIHRDIKGANLLVDAYGVVKLADFGMAKHLTGQVGYLSLKGSPYWLAPEVFQSAMQMDASSDLALAVDIWSLGCTIIEMMNGKPPWSEYEGPAAMFKVLKESPPIPENLSAEGKDFLCCCFRRNPAERPSAAMLLEHPFIKNPHPFDVLSQSLAGMKLTKNTYSQRERLTYKVSQVPISTDMQPTVMKVADNSMHETFSPVRLFGDVSTKL</sequence>